<accession>A0A1M4ZZY8</accession>
<name>A0A1M4ZZY8_9BACL</name>
<organism evidence="1 2">
    <name type="scientific">Seinonella peptonophila</name>
    <dbReference type="NCBI Taxonomy" id="112248"/>
    <lineage>
        <taxon>Bacteria</taxon>
        <taxon>Bacillati</taxon>
        <taxon>Bacillota</taxon>
        <taxon>Bacilli</taxon>
        <taxon>Bacillales</taxon>
        <taxon>Thermoactinomycetaceae</taxon>
        <taxon>Seinonella</taxon>
    </lineage>
</organism>
<gene>
    <name evidence="1" type="ORF">SAMN05444392_11175</name>
</gene>
<dbReference type="Proteomes" id="UP000184476">
    <property type="component" value="Unassembled WGS sequence"/>
</dbReference>
<evidence type="ECO:0000313" key="1">
    <source>
        <dbReference type="EMBL" id="SHF23613.1"/>
    </source>
</evidence>
<reference evidence="1 2" key="1">
    <citation type="submission" date="2016-11" db="EMBL/GenBank/DDBJ databases">
        <authorList>
            <person name="Jaros S."/>
            <person name="Januszkiewicz K."/>
            <person name="Wedrychowicz H."/>
        </authorList>
    </citation>
    <scope>NUCLEOTIDE SEQUENCE [LARGE SCALE GENOMIC DNA]</scope>
    <source>
        <strain evidence="1 2">DSM 44666</strain>
    </source>
</reference>
<protein>
    <recommendedName>
        <fullName evidence="3">Phage transcriptional activator, RinA family</fullName>
    </recommendedName>
</protein>
<dbReference type="OrthoDB" id="1797434at2"/>
<dbReference type="EMBL" id="FQVL01000011">
    <property type="protein sequence ID" value="SHF23613.1"/>
    <property type="molecule type" value="Genomic_DNA"/>
</dbReference>
<dbReference type="AlphaFoldDB" id="A0A1M4ZZY8"/>
<dbReference type="STRING" id="112248.SAMN05444392_11175"/>
<evidence type="ECO:0000313" key="2">
    <source>
        <dbReference type="Proteomes" id="UP000184476"/>
    </source>
</evidence>
<dbReference type="RefSeq" id="WP_073156374.1">
    <property type="nucleotide sequence ID" value="NZ_FQVL01000011.1"/>
</dbReference>
<proteinExistence type="predicted"/>
<evidence type="ECO:0008006" key="3">
    <source>
        <dbReference type="Google" id="ProtNLM"/>
    </source>
</evidence>
<sequence length="135" mass="16129">MKATKRNVRRQKPEWRRKVEWMLEVYPQYQQALKKWHPSLVSPVIMERVDGGNYKSSITEKIALIHAEQQQLIKQVEYALSLLLKNELQVITTTYFPVKIPVIIVCSRLHYSERKYYYLKEQAFRKMAMSLGLLE</sequence>
<keyword evidence="2" id="KW-1185">Reference proteome</keyword>